<dbReference type="AlphaFoldDB" id="A0A4R6HB04"/>
<organism evidence="2 3">
    <name type="scientific">Sunxiuqinia elliptica</name>
    <dbReference type="NCBI Taxonomy" id="655355"/>
    <lineage>
        <taxon>Bacteria</taxon>
        <taxon>Pseudomonadati</taxon>
        <taxon>Bacteroidota</taxon>
        <taxon>Bacteroidia</taxon>
        <taxon>Marinilabiliales</taxon>
        <taxon>Prolixibacteraceae</taxon>
        <taxon>Sunxiuqinia</taxon>
    </lineage>
</organism>
<dbReference type="Proteomes" id="UP000294848">
    <property type="component" value="Unassembled WGS sequence"/>
</dbReference>
<evidence type="ECO:0000256" key="1">
    <source>
        <dbReference type="SAM" id="Phobius"/>
    </source>
</evidence>
<sequence>MNSSNRVHAFFIRLSIAFFLLYNLRTGQRILFYSV</sequence>
<keyword evidence="1" id="KW-0812">Transmembrane</keyword>
<keyword evidence="1" id="KW-1133">Transmembrane helix</keyword>
<dbReference type="EMBL" id="SNWI01000001">
    <property type="protein sequence ID" value="TDO05550.1"/>
    <property type="molecule type" value="Genomic_DNA"/>
</dbReference>
<evidence type="ECO:0000313" key="3">
    <source>
        <dbReference type="Proteomes" id="UP000294848"/>
    </source>
</evidence>
<reference evidence="2 3" key="1">
    <citation type="submission" date="2019-03" db="EMBL/GenBank/DDBJ databases">
        <title>Freshwater and sediment microbial communities from various areas in North America, analyzing microbe dynamics in response to fracking.</title>
        <authorList>
            <person name="Lamendella R."/>
        </authorList>
    </citation>
    <scope>NUCLEOTIDE SEQUENCE [LARGE SCALE GENOMIC DNA]</scope>
    <source>
        <strain evidence="2 3">114D</strain>
    </source>
</reference>
<keyword evidence="1" id="KW-0472">Membrane</keyword>
<name>A0A4R6HB04_9BACT</name>
<proteinExistence type="predicted"/>
<accession>A0A4R6HB04</accession>
<evidence type="ECO:0000313" key="2">
    <source>
        <dbReference type="EMBL" id="TDO05550.1"/>
    </source>
</evidence>
<comment type="caution">
    <text evidence="2">The sequence shown here is derived from an EMBL/GenBank/DDBJ whole genome shotgun (WGS) entry which is preliminary data.</text>
</comment>
<feature type="transmembrane region" description="Helical" evidence="1">
    <location>
        <begin position="6"/>
        <end position="24"/>
    </location>
</feature>
<gene>
    <name evidence="2" type="ORF">DET52_101912</name>
</gene>
<protein>
    <submittedName>
        <fullName evidence="2">Uncharacterized protein</fullName>
    </submittedName>
</protein>